<accession>A0ABM5LYB9</accession>
<dbReference type="Pfam" id="PF13047">
    <property type="entry name" value="DUF3907"/>
    <property type="match status" value="1"/>
</dbReference>
<evidence type="ECO:0000313" key="2">
    <source>
        <dbReference type="Proteomes" id="UP000006867"/>
    </source>
</evidence>
<proteinExistence type="predicted"/>
<dbReference type="Proteomes" id="UP000006867">
    <property type="component" value="Chromosome"/>
</dbReference>
<evidence type="ECO:0008006" key="3">
    <source>
        <dbReference type="Google" id="ProtNLM"/>
    </source>
</evidence>
<organism evidence="1 2">
    <name type="scientific">Bacillus atrophaeus (strain 1942)</name>
    <dbReference type="NCBI Taxonomy" id="720555"/>
    <lineage>
        <taxon>Bacteria</taxon>
        <taxon>Bacillati</taxon>
        <taxon>Bacillota</taxon>
        <taxon>Bacilli</taxon>
        <taxon>Bacillales</taxon>
        <taxon>Bacillaceae</taxon>
        <taxon>Bacillus</taxon>
    </lineage>
</organism>
<sequence>MLFHHTIVKKRPVMKEAEQDAQRYEGKVTNGMGNSMVKTQTKETGEFLSKVVTTVNNYLNQTTLSSMQADLPLEEEYCRDVLSTLRRMSVFCEGGAEACRLLVQHEPFQDKRAENTLYKVYHQCIEEFFMPKKDTWFENSRAAYTGNSAIQFYQAVPASLQELLTALSPDFLHMREELAHYEASGSNMAQIR</sequence>
<gene>
    <name evidence="1" type="ordered locus">BATR1942_09480</name>
</gene>
<reference evidence="1 2" key="1">
    <citation type="journal article" date="2011" name="Front. Microbiol.">
        <title>Genomic signatures of strain selection and enhancement in Bacillus atrophaeus var. globigii, a historical biowarfare simulant.</title>
        <authorList>
            <person name="Gibbons H.S."/>
            <person name="Broomall S.M."/>
            <person name="McNew L.A."/>
            <person name="Daligault H."/>
            <person name="Chapman C."/>
            <person name="Bruce D."/>
            <person name="Karavis M."/>
            <person name="Krepps M."/>
            <person name="McGregor P.A."/>
            <person name="Hong C."/>
            <person name="Park K.H."/>
            <person name="Akmal A."/>
            <person name="Feldman A."/>
            <person name="Lin J.S."/>
            <person name="Chang W.E."/>
            <person name="Higgs B.W."/>
            <person name="Demirev P."/>
            <person name="Lindquist J."/>
            <person name="Liem A."/>
            <person name="Fochler E."/>
            <person name="Read T.D."/>
            <person name="Tapia R."/>
            <person name="Johnson S."/>
            <person name="Bishop-Lilly K.A."/>
            <person name="Detter C."/>
            <person name="Han C."/>
            <person name="Sozhamannan S."/>
            <person name="Rosenzweig C.N."/>
            <person name="Skowronski E.W."/>
        </authorList>
    </citation>
    <scope>NUCLEOTIDE SEQUENCE [LARGE SCALE GENOMIC DNA]</scope>
    <source>
        <strain evidence="1 2">1942</strain>
    </source>
</reference>
<keyword evidence="2" id="KW-1185">Reference proteome</keyword>
<name>A0ABM5LYB9_BACA1</name>
<dbReference type="InterPro" id="IPR025013">
    <property type="entry name" value="DUF3907"/>
</dbReference>
<protein>
    <recommendedName>
        <fullName evidence="3">DUF3907 family protein</fullName>
    </recommendedName>
</protein>
<dbReference type="EMBL" id="CP002207">
    <property type="protein sequence ID" value="ADP32829.1"/>
    <property type="molecule type" value="Genomic_DNA"/>
</dbReference>
<evidence type="ECO:0000313" key="1">
    <source>
        <dbReference type="EMBL" id="ADP32829.1"/>
    </source>
</evidence>